<name>A0A318J5J6_9BURK</name>
<sequence length="315" mass="34972">MHKNILIIGGTRFFGKQLVRRVLAQGHRVTIATRGQTPDDFGNAVQRLRVDRRDEAAMHASFAHARYDLIYDQMCYSPIDAAIALDVFAGKTARYVMSSTIETYRHLIHNIARPLLEDDLDLGQVCIDWNYHWRDPALAEASYAAGKLQAEAVLLQDGRLPVVTLRIAHVLAAQDDFTGRLASYVSRVQQGQVLMHAPAAGRSSFLSVDAIVEAMLWAGEADFLGPVNLACQGDMSAPQLHQRIAHLLGKPGLLQVASDEMQEHSPFDYAHDYRMDTARARSLGHEFPALDVSLDQLILDLHAHLQATHPEVQNA</sequence>
<dbReference type="Pfam" id="PF01370">
    <property type="entry name" value="Epimerase"/>
    <property type="match status" value="1"/>
</dbReference>
<keyword evidence="3" id="KW-1185">Reference proteome</keyword>
<dbReference type="RefSeq" id="WP_110256218.1">
    <property type="nucleotide sequence ID" value="NZ_QJKB01000005.1"/>
</dbReference>
<dbReference type="AlphaFoldDB" id="A0A318J5J6"/>
<dbReference type="InterPro" id="IPR036291">
    <property type="entry name" value="NAD(P)-bd_dom_sf"/>
</dbReference>
<dbReference type="EMBL" id="QJKB01000005">
    <property type="protein sequence ID" value="PXX42693.1"/>
    <property type="molecule type" value="Genomic_DNA"/>
</dbReference>
<reference evidence="2 3" key="1">
    <citation type="submission" date="2018-05" db="EMBL/GenBank/DDBJ databases">
        <title>Genomic Encyclopedia of Type Strains, Phase IV (KMG-IV): sequencing the most valuable type-strain genomes for metagenomic binning, comparative biology and taxonomic classification.</title>
        <authorList>
            <person name="Goeker M."/>
        </authorList>
    </citation>
    <scope>NUCLEOTIDE SEQUENCE [LARGE SCALE GENOMIC DNA]</scope>
    <source>
        <strain evidence="2 3">DSM 19792</strain>
    </source>
</reference>
<accession>A0A318J5J6</accession>
<dbReference type="OrthoDB" id="9801773at2"/>
<protein>
    <submittedName>
        <fullName evidence="2">Nucleoside-diphosphate-sugar epimerase</fullName>
    </submittedName>
</protein>
<gene>
    <name evidence="2" type="ORF">DFR42_105356</name>
</gene>
<evidence type="ECO:0000313" key="3">
    <source>
        <dbReference type="Proteomes" id="UP000247792"/>
    </source>
</evidence>
<organism evidence="2 3">
    <name type="scientific">Undibacterium pigrum</name>
    <dbReference type="NCBI Taxonomy" id="401470"/>
    <lineage>
        <taxon>Bacteria</taxon>
        <taxon>Pseudomonadati</taxon>
        <taxon>Pseudomonadota</taxon>
        <taxon>Betaproteobacteria</taxon>
        <taxon>Burkholderiales</taxon>
        <taxon>Oxalobacteraceae</taxon>
        <taxon>Undibacterium</taxon>
    </lineage>
</organism>
<evidence type="ECO:0000313" key="2">
    <source>
        <dbReference type="EMBL" id="PXX42693.1"/>
    </source>
</evidence>
<feature type="domain" description="NAD-dependent epimerase/dehydratase" evidence="1">
    <location>
        <begin position="5"/>
        <end position="72"/>
    </location>
</feature>
<dbReference type="Gene3D" id="3.40.50.720">
    <property type="entry name" value="NAD(P)-binding Rossmann-like Domain"/>
    <property type="match status" value="1"/>
</dbReference>
<proteinExistence type="predicted"/>
<comment type="caution">
    <text evidence="2">The sequence shown here is derived from an EMBL/GenBank/DDBJ whole genome shotgun (WGS) entry which is preliminary data.</text>
</comment>
<evidence type="ECO:0000259" key="1">
    <source>
        <dbReference type="Pfam" id="PF01370"/>
    </source>
</evidence>
<dbReference type="InterPro" id="IPR001509">
    <property type="entry name" value="Epimerase_deHydtase"/>
</dbReference>
<dbReference type="Proteomes" id="UP000247792">
    <property type="component" value="Unassembled WGS sequence"/>
</dbReference>
<dbReference type="SUPFAM" id="SSF51735">
    <property type="entry name" value="NAD(P)-binding Rossmann-fold domains"/>
    <property type="match status" value="1"/>
</dbReference>